<sequence>MFVSLTNLVAETGYDVPGDMTLNDLLALCSAELFGTEVPPSKMATLKDGKLLANPSQTLEALGVQAGDVLLVRMLSAAPQTSQTSAPHQSQPSSSPSASIANNPRITELIKSIKVPPSKKPNLLRENARKIYQLMENPAQRAHIYFKAKPLVDQYTKDPKDFEAFVRVYEHMIQQEIEKARLMADPASVEGQRLIQEQIQLENINYSYAQALEHTPEAYIPVHMLYIKMEINGHPVKAFVDSGAQVSIMSEACAQRCQLSHLIDKRFTGTARGVGGTQKFVGKIHCCQVKVMDHYFPCNFDVMADREMDLLLGLNILKRHQCNINLKTNMLEMGDGTMTPFLSDSEINSHLDDLASSNPSDFAVDADLLAQAMNLGFSEAEAKEALQMTRNDLEAALQQLFSKADERSHAMEH</sequence>
<dbReference type="AlphaFoldDB" id="A0A7I4YM73"/>
<protein>
    <submittedName>
        <fullName evidence="10">UBA domain-containing protein</fullName>
    </submittedName>
</protein>
<accession>A0A7I4YM73</accession>
<dbReference type="SUPFAM" id="SSF50630">
    <property type="entry name" value="Acid proteases"/>
    <property type="match status" value="1"/>
</dbReference>
<feature type="domain" description="UBA" evidence="8">
    <location>
        <begin position="363"/>
        <end position="403"/>
    </location>
</feature>
<dbReference type="PANTHER" id="PTHR12917:SF1">
    <property type="entry name" value="AT13091P"/>
    <property type="match status" value="1"/>
</dbReference>
<comment type="subcellular location">
    <subcellularLocation>
        <location evidence="1">Cytoplasm</location>
    </subcellularLocation>
</comment>
<evidence type="ECO:0000256" key="3">
    <source>
        <dbReference type="ARBA" id="ARBA00022490"/>
    </source>
</evidence>
<evidence type="ECO:0000256" key="5">
    <source>
        <dbReference type="ARBA" id="ARBA00022750"/>
    </source>
</evidence>
<reference evidence="10" key="1">
    <citation type="submission" date="2020-12" db="UniProtKB">
        <authorList>
            <consortium name="WormBaseParasite"/>
        </authorList>
    </citation>
    <scope>IDENTIFICATION</scope>
    <source>
        <strain evidence="10">MHco3</strain>
    </source>
</reference>
<evidence type="ECO:0000256" key="6">
    <source>
        <dbReference type="ARBA" id="ARBA00022801"/>
    </source>
</evidence>
<dbReference type="Pfam" id="PF09668">
    <property type="entry name" value="Asp_protease"/>
    <property type="match status" value="1"/>
</dbReference>
<dbReference type="OrthoDB" id="1047367at2759"/>
<dbReference type="SUPFAM" id="SSF46934">
    <property type="entry name" value="UBA-like"/>
    <property type="match status" value="1"/>
</dbReference>
<feature type="region of interest" description="Disordered" evidence="7">
    <location>
        <begin position="80"/>
        <end position="101"/>
    </location>
</feature>
<evidence type="ECO:0000313" key="9">
    <source>
        <dbReference type="Proteomes" id="UP000025227"/>
    </source>
</evidence>
<dbReference type="Pfam" id="PF22562">
    <property type="entry name" value="UBA_7"/>
    <property type="match status" value="1"/>
</dbReference>
<dbReference type="Gene3D" id="3.10.20.90">
    <property type="entry name" value="Phosphatidylinositol 3-kinase Catalytic Subunit, Chain A, domain 1"/>
    <property type="match status" value="1"/>
</dbReference>
<name>A0A7I4YM73_HAECO</name>
<dbReference type="GO" id="GO:0006508">
    <property type="term" value="P:proteolysis"/>
    <property type="evidence" value="ECO:0007669"/>
    <property type="project" value="UniProtKB-KW"/>
</dbReference>
<dbReference type="GO" id="GO:0004190">
    <property type="term" value="F:aspartic-type endopeptidase activity"/>
    <property type="evidence" value="ECO:0007669"/>
    <property type="project" value="UniProtKB-KW"/>
</dbReference>
<dbReference type="GO" id="GO:0005737">
    <property type="term" value="C:cytoplasm"/>
    <property type="evidence" value="ECO:0007669"/>
    <property type="project" value="UniProtKB-SubCell"/>
</dbReference>
<dbReference type="InterPro" id="IPR033882">
    <property type="entry name" value="DDI1_N"/>
</dbReference>
<dbReference type="Gene3D" id="2.40.70.10">
    <property type="entry name" value="Acid Proteases"/>
    <property type="match status" value="1"/>
</dbReference>
<dbReference type="CDD" id="cd05479">
    <property type="entry name" value="RP_DDI"/>
    <property type="match status" value="1"/>
</dbReference>
<proteinExistence type="inferred from homology"/>
<evidence type="ECO:0000259" key="8">
    <source>
        <dbReference type="PROSITE" id="PS50030"/>
    </source>
</evidence>
<evidence type="ECO:0000256" key="1">
    <source>
        <dbReference type="ARBA" id="ARBA00004496"/>
    </source>
</evidence>
<dbReference type="PANTHER" id="PTHR12917">
    <property type="entry name" value="ASPARTYL PROTEASE DDI-RELATED"/>
    <property type="match status" value="1"/>
</dbReference>
<keyword evidence="9" id="KW-1185">Reference proteome</keyword>
<dbReference type="OMA" id="LYTADPF"/>
<dbReference type="InterPro" id="IPR029071">
    <property type="entry name" value="Ubiquitin-like_domsf"/>
</dbReference>
<comment type="similarity">
    <text evidence="2">Belongs to the DDI1 family.</text>
</comment>
<dbReference type="InterPro" id="IPR021109">
    <property type="entry name" value="Peptidase_aspartic_dom_sf"/>
</dbReference>
<evidence type="ECO:0000256" key="2">
    <source>
        <dbReference type="ARBA" id="ARBA00009136"/>
    </source>
</evidence>
<dbReference type="InterPro" id="IPR019103">
    <property type="entry name" value="Peptidase_aspartic_DDI1-type"/>
</dbReference>
<dbReference type="SMART" id="SM00165">
    <property type="entry name" value="UBA"/>
    <property type="match status" value="1"/>
</dbReference>
<dbReference type="Proteomes" id="UP000025227">
    <property type="component" value="Unplaced"/>
</dbReference>
<dbReference type="PROSITE" id="PS50030">
    <property type="entry name" value="UBA"/>
    <property type="match status" value="1"/>
</dbReference>
<evidence type="ECO:0000313" key="10">
    <source>
        <dbReference type="WBParaSite" id="HCON_00121050-00001"/>
    </source>
</evidence>
<dbReference type="SUPFAM" id="SSF54236">
    <property type="entry name" value="Ubiquitin-like"/>
    <property type="match status" value="1"/>
</dbReference>
<dbReference type="WBParaSite" id="HCON_00121050-00001">
    <property type="protein sequence ID" value="HCON_00121050-00001"/>
    <property type="gene ID" value="HCON_00121050"/>
</dbReference>
<dbReference type="InterPro" id="IPR015940">
    <property type="entry name" value="UBA"/>
</dbReference>
<dbReference type="InterPro" id="IPR009060">
    <property type="entry name" value="UBA-like_sf"/>
</dbReference>
<evidence type="ECO:0000256" key="7">
    <source>
        <dbReference type="SAM" id="MobiDB-lite"/>
    </source>
</evidence>
<keyword evidence="3" id="KW-0963">Cytoplasm</keyword>
<dbReference type="CDD" id="cd01796">
    <property type="entry name" value="Ubl_Ddi1_like"/>
    <property type="match status" value="1"/>
</dbReference>
<dbReference type="Gene3D" id="1.10.8.10">
    <property type="entry name" value="DNA helicase RuvA subunit, C-terminal domain"/>
    <property type="match status" value="1"/>
</dbReference>
<organism evidence="9 10">
    <name type="scientific">Haemonchus contortus</name>
    <name type="common">Barber pole worm</name>
    <dbReference type="NCBI Taxonomy" id="6289"/>
    <lineage>
        <taxon>Eukaryota</taxon>
        <taxon>Metazoa</taxon>
        <taxon>Ecdysozoa</taxon>
        <taxon>Nematoda</taxon>
        <taxon>Chromadorea</taxon>
        <taxon>Rhabditida</taxon>
        <taxon>Rhabditina</taxon>
        <taxon>Rhabditomorpha</taxon>
        <taxon>Strongyloidea</taxon>
        <taxon>Trichostrongylidae</taxon>
        <taxon>Haemonchus</taxon>
    </lineage>
</organism>
<evidence type="ECO:0000256" key="4">
    <source>
        <dbReference type="ARBA" id="ARBA00022670"/>
    </source>
</evidence>
<keyword evidence="4" id="KW-0645">Protease</keyword>
<keyword evidence="6" id="KW-0378">Hydrolase</keyword>
<keyword evidence="5" id="KW-0064">Aspartyl protease</keyword>
<feature type="compositionally biased region" description="Low complexity" evidence="7">
    <location>
        <begin position="80"/>
        <end position="99"/>
    </location>
</feature>